<dbReference type="EMBL" id="FZOL01000023">
    <property type="protein sequence ID" value="SNT07653.1"/>
    <property type="molecule type" value="Genomic_DNA"/>
</dbReference>
<evidence type="ECO:0000256" key="1">
    <source>
        <dbReference type="SAM" id="MobiDB-lite"/>
    </source>
</evidence>
<proteinExistence type="predicted"/>
<name>A0A239JQL4_9PSED</name>
<evidence type="ECO:0008006" key="4">
    <source>
        <dbReference type="Google" id="ProtNLM"/>
    </source>
</evidence>
<reference evidence="3" key="1">
    <citation type="submission" date="2017-06" db="EMBL/GenBank/DDBJ databases">
        <authorList>
            <person name="Varghese N."/>
            <person name="Submissions S."/>
        </authorList>
    </citation>
    <scope>NUCLEOTIDE SEQUENCE [LARGE SCALE GENOMIC DNA]</scope>
    <source>
        <strain evidence="3">DSM 22348</strain>
    </source>
</reference>
<evidence type="ECO:0000313" key="3">
    <source>
        <dbReference type="Proteomes" id="UP000198407"/>
    </source>
</evidence>
<dbReference type="AlphaFoldDB" id="A0A239JQL4"/>
<sequence length="289" mass="31685">MPIGSGAERATALECRPDLSTDGRTALLTESRRRAYLNAMQVVHWLPRTELPFAAPSRPELLLPLEPLADEPPAAQPTQAAPASVAPAQVKPVERTKIEIPRPGTTQKAVSKPVESEEDKPAPVRVVAPPPPRFALQLLRAGSCLLLVELATGQPFQSRDPSYLLLKDMLRAAGLPDSPQIIGEPVRWPLLGKGSLDQGPDGARDFVQGFTQVQLEREPAACLWLIGLPAVRHAGERDEDAYYQEFSVQGLGTAWALPGLEVLMDEPQRKADVWKAMRRLMARWKPSNE</sequence>
<dbReference type="STRING" id="1215104.GCA_000730585_02882"/>
<protein>
    <recommendedName>
        <fullName evidence="4">Energy transducer TonB</fullName>
    </recommendedName>
</protein>
<accession>A0A239JQL4</accession>
<keyword evidence="3" id="KW-1185">Reference proteome</keyword>
<gene>
    <name evidence="2" type="ORF">SAMN05444352_12330</name>
</gene>
<organism evidence="2 3">
    <name type="scientific">Pseudomonas japonica</name>
    <dbReference type="NCBI Taxonomy" id="256466"/>
    <lineage>
        <taxon>Bacteria</taxon>
        <taxon>Pseudomonadati</taxon>
        <taxon>Pseudomonadota</taxon>
        <taxon>Gammaproteobacteria</taxon>
        <taxon>Pseudomonadales</taxon>
        <taxon>Pseudomonadaceae</taxon>
        <taxon>Pseudomonas</taxon>
    </lineage>
</organism>
<evidence type="ECO:0000313" key="2">
    <source>
        <dbReference type="EMBL" id="SNT07653.1"/>
    </source>
</evidence>
<feature type="region of interest" description="Disordered" evidence="1">
    <location>
        <begin position="68"/>
        <end position="126"/>
    </location>
</feature>
<dbReference type="Proteomes" id="UP000198407">
    <property type="component" value="Unassembled WGS sequence"/>
</dbReference>
<feature type="compositionally biased region" description="Low complexity" evidence="1">
    <location>
        <begin position="68"/>
        <end position="91"/>
    </location>
</feature>